<feature type="transmembrane region" description="Helical" evidence="8">
    <location>
        <begin position="262"/>
        <end position="279"/>
    </location>
</feature>
<name>A0A6J2K6G5_BOMMA</name>
<keyword evidence="7" id="KW-0325">Glycoprotein</keyword>
<evidence type="ECO:0000256" key="8">
    <source>
        <dbReference type="SAM" id="Phobius"/>
    </source>
</evidence>
<dbReference type="PANTHER" id="PTHR42643">
    <property type="entry name" value="IONOTROPIC RECEPTOR 20A-RELATED"/>
    <property type="match status" value="1"/>
</dbReference>
<protein>
    <submittedName>
        <fullName evidence="10">Uncharacterized protein LOC114247730</fullName>
    </submittedName>
</protein>
<dbReference type="RefSeq" id="XP_028036552.1">
    <property type="nucleotide sequence ID" value="XM_028180751.1"/>
</dbReference>
<gene>
    <name evidence="10" type="primary">LOC114247730</name>
</gene>
<dbReference type="SUPFAM" id="SSF53850">
    <property type="entry name" value="Periplasmic binding protein-like II"/>
    <property type="match status" value="1"/>
</dbReference>
<keyword evidence="9" id="KW-1185">Reference proteome</keyword>
<feature type="transmembrane region" description="Helical" evidence="8">
    <location>
        <begin position="291"/>
        <end position="313"/>
    </location>
</feature>
<dbReference type="AlphaFoldDB" id="A0A6J2K6G5"/>
<proteinExistence type="predicted"/>
<evidence type="ECO:0000256" key="7">
    <source>
        <dbReference type="ARBA" id="ARBA00023180"/>
    </source>
</evidence>
<dbReference type="GO" id="GO:0005886">
    <property type="term" value="C:plasma membrane"/>
    <property type="evidence" value="ECO:0007669"/>
    <property type="project" value="UniProtKB-SubCell"/>
</dbReference>
<keyword evidence="2" id="KW-1003">Cell membrane</keyword>
<keyword evidence="5 8" id="KW-0472">Membrane</keyword>
<dbReference type="OrthoDB" id="7371345at2759"/>
<evidence type="ECO:0000313" key="10">
    <source>
        <dbReference type="RefSeq" id="XP_028036552.1"/>
    </source>
</evidence>
<sequence>MWILPIVEFLKYKIVGSVIVLTCLPYFDRAKLIKDFSRHGLSATCSCDTHILEYISTKNSQGVLYFVENYNILNETKSHHFSLNYKWLIVGNEIPNRLHTVRYDADITLFNYYGNGNSDQVGYFQDIYIHPEEGASVHPWAYWSNGIILTHEVEKKLRRRNLKKFPMRIATPIAQYSEDWYNGTFRQYLADERLSELDSAIRCAHGASALLIEHLNATEVLVPTLLWSTEVSNDSMMVELYTEKSVLAGAVLRMMPSRFERLDYVLPIWPFSVGFTYLAERESSSNMYVEPFATVVWWSCLAIGLVLTAAQWLTSRSQLEKDGACITVLASWLQQDASAVPEGVSGRWTFIVLSVSSMLVHAYYTSAIVSALMSTGRSGPDSLRSLADSRYSIASEDYDYMRYLMFDIKTNWDDLEYLKEKKITAKFYQDIEKGVKLIEDGNTAFHAEYNQIYPYFKRFSDDNICKLQHVDTIPESMSWVTTIKRGQWTHALRCSSRWLHETGLSKRLVSKLRVRRPACRTSLLAERVKFGDVAPLLCLTMSGAILSLLLLGLEILYAKWAK</sequence>
<comment type="subcellular location">
    <subcellularLocation>
        <location evidence="1">Cell membrane</location>
        <topology evidence="1">Multi-pass membrane protein</topology>
    </subcellularLocation>
</comment>
<dbReference type="GeneID" id="114247730"/>
<dbReference type="KEGG" id="bman:114247730"/>
<evidence type="ECO:0000256" key="2">
    <source>
        <dbReference type="ARBA" id="ARBA00022475"/>
    </source>
</evidence>
<evidence type="ECO:0000256" key="3">
    <source>
        <dbReference type="ARBA" id="ARBA00022692"/>
    </source>
</evidence>
<evidence type="ECO:0000313" key="9">
    <source>
        <dbReference type="Proteomes" id="UP000504629"/>
    </source>
</evidence>
<keyword evidence="4 8" id="KW-1133">Transmembrane helix</keyword>
<accession>A0A6J2K6G5</accession>
<keyword evidence="6" id="KW-0675">Receptor</keyword>
<keyword evidence="3 8" id="KW-0812">Transmembrane</keyword>
<evidence type="ECO:0000256" key="6">
    <source>
        <dbReference type="ARBA" id="ARBA00023170"/>
    </source>
</evidence>
<reference evidence="10" key="1">
    <citation type="submission" date="2025-08" db="UniProtKB">
        <authorList>
            <consortium name="RefSeq"/>
        </authorList>
    </citation>
    <scope>IDENTIFICATION</scope>
    <source>
        <tissue evidence="10">Silk gland</tissue>
    </source>
</reference>
<dbReference type="PANTHER" id="PTHR42643:SF32">
    <property type="entry name" value="IONOTROPIC RECEPTOR 31A, ISOFORM C-RELATED"/>
    <property type="match status" value="1"/>
</dbReference>
<evidence type="ECO:0000256" key="5">
    <source>
        <dbReference type="ARBA" id="ARBA00023136"/>
    </source>
</evidence>
<evidence type="ECO:0000256" key="4">
    <source>
        <dbReference type="ARBA" id="ARBA00022989"/>
    </source>
</evidence>
<dbReference type="InterPro" id="IPR052192">
    <property type="entry name" value="Insect_Ionotropic_Sensory_Rcpt"/>
</dbReference>
<dbReference type="Proteomes" id="UP000504629">
    <property type="component" value="Unplaced"/>
</dbReference>
<organism evidence="9 10">
    <name type="scientific">Bombyx mandarina</name>
    <name type="common">Wild silk moth</name>
    <name type="synonym">Wild silkworm</name>
    <dbReference type="NCBI Taxonomy" id="7092"/>
    <lineage>
        <taxon>Eukaryota</taxon>
        <taxon>Metazoa</taxon>
        <taxon>Ecdysozoa</taxon>
        <taxon>Arthropoda</taxon>
        <taxon>Hexapoda</taxon>
        <taxon>Insecta</taxon>
        <taxon>Pterygota</taxon>
        <taxon>Neoptera</taxon>
        <taxon>Endopterygota</taxon>
        <taxon>Lepidoptera</taxon>
        <taxon>Glossata</taxon>
        <taxon>Ditrysia</taxon>
        <taxon>Bombycoidea</taxon>
        <taxon>Bombycidae</taxon>
        <taxon>Bombycinae</taxon>
        <taxon>Bombyx</taxon>
    </lineage>
</organism>
<evidence type="ECO:0000256" key="1">
    <source>
        <dbReference type="ARBA" id="ARBA00004651"/>
    </source>
</evidence>
<feature type="transmembrane region" description="Helical" evidence="8">
    <location>
        <begin position="536"/>
        <end position="558"/>
    </location>
</feature>